<evidence type="ECO:0000256" key="1">
    <source>
        <dbReference type="SAM" id="MobiDB-lite"/>
    </source>
</evidence>
<feature type="compositionally biased region" description="Basic residues" evidence="1">
    <location>
        <begin position="9"/>
        <end position="22"/>
    </location>
</feature>
<gene>
    <name evidence="2" type="ORF">AVDCRST_MAG31-2733</name>
</gene>
<sequence length="87" mass="9685">AGTCPHQAAAHRRARRHRRPLTHRQDRHYQPRPRGSADPGRRQRMLGDGAPLLPPPHPGRGPQGRRTRPLRRGPPPHQGTGGGVDFL</sequence>
<name>A0A6J4TY89_9SPHN</name>
<proteinExistence type="predicted"/>
<organism evidence="2">
    <name type="scientific">uncultured Sphingomonas sp</name>
    <dbReference type="NCBI Taxonomy" id="158754"/>
    <lineage>
        <taxon>Bacteria</taxon>
        <taxon>Pseudomonadati</taxon>
        <taxon>Pseudomonadota</taxon>
        <taxon>Alphaproteobacteria</taxon>
        <taxon>Sphingomonadales</taxon>
        <taxon>Sphingomonadaceae</taxon>
        <taxon>Sphingomonas</taxon>
        <taxon>environmental samples</taxon>
    </lineage>
</organism>
<protein>
    <submittedName>
        <fullName evidence="2">Uncharacterized protein</fullName>
    </submittedName>
</protein>
<evidence type="ECO:0000313" key="2">
    <source>
        <dbReference type="EMBL" id="CAA9534835.1"/>
    </source>
</evidence>
<dbReference type="EMBL" id="CADCWA010000203">
    <property type="protein sequence ID" value="CAA9534835.1"/>
    <property type="molecule type" value="Genomic_DNA"/>
</dbReference>
<dbReference type="AlphaFoldDB" id="A0A6J4TY89"/>
<reference evidence="2" key="1">
    <citation type="submission" date="2020-02" db="EMBL/GenBank/DDBJ databases">
        <authorList>
            <person name="Meier V. D."/>
        </authorList>
    </citation>
    <scope>NUCLEOTIDE SEQUENCE</scope>
    <source>
        <strain evidence="2">AVDCRST_MAG31</strain>
    </source>
</reference>
<feature type="non-terminal residue" evidence="2">
    <location>
        <position position="87"/>
    </location>
</feature>
<feature type="non-terminal residue" evidence="2">
    <location>
        <position position="1"/>
    </location>
</feature>
<accession>A0A6J4TY89</accession>
<feature type="region of interest" description="Disordered" evidence="1">
    <location>
        <begin position="1"/>
        <end position="87"/>
    </location>
</feature>